<dbReference type="PANTHER" id="PTHR47948:SF4">
    <property type="entry name" value="TRANS-CINNAMATE 4-MONOOXYGENASE"/>
    <property type="match status" value="1"/>
</dbReference>
<comment type="similarity">
    <text evidence="3 21">Belongs to the cytochrome P450 family.</text>
</comment>
<proteinExistence type="inferred from homology"/>
<comment type="catalytic activity">
    <reaction evidence="19">
        <text>(E)-cinnamate + reduced [NADPH--hemoprotein reductase] + O2 = (E)-4-coumarate + oxidized [NADPH--hemoprotein reductase] + H2O + H(+)</text>
        <dbReference type="Rhea" id="RHEA:10608"/>
        <dbReference type="Rhea" id="RHEA-COMP:11964"/>
        <dbReference type="Rhea" id="RHEA-COMP:11965"/>
        <dbReference type="ChEBI" id="CHEBI:12876"/>
        <dbReference type="ChEBI" id="CHEBI:15377"/>
        <dbReference type="ChEBI" id="CHEBI:15378"/>
        <dbReference type="ChEBI" id="CHEBI:15379"/>
        <dbReference type="ChEBI" id="CHEBI:15669"/>
        <dbReference type="ChEBI" id="CHEBI:57618"/>
        <dbReference type="ChEBI" id="CHEBI:58210"/>
        <dbReference type="EC" id="1.14.14.91"/>
    </reaction>
</comment>
<evidence type="ECO:0000256" key="16">
    <source>
        <dbReference type="ARBA" id="ARBA00042815"/>
    </source>
</evidence>
<dbReference type="InterPro" id="IPR001128">
    <property type="entry name" value="Cyt_P450"/>
</dbReference>
<evidence type="ECO:0000256" key="12">
    <source>
        <dbReference type="ARBA" id="ARBA00037893"/>
    </source>
</evidence>
<keyword evidence="7" id="KW-1133">Transmembrane helix</keyword>
<dbReference type="AlphaFoldDB" id="A0A6J1GAS8"/>
<dbReference type="Pfam" id="PF00067">
    <property type="entry name" value="p450"/>
    <property type="match status" value="1"/>
</dbReference>
<evidence type="ECO:0000256" key="21">
    <source>
        <dbReference type="RuleBase" id="RU000461"/>
    </source>
</evidence>
<dbReference type="InterPro" id="IPR036396">
    <property type="entry name" value="Cyt_P450_sf"/>
</dbReference>
<dbReference type="PANTHER" id="PTHR47948">
    <property type="entry name" value="TRANS-CINNAMATE 4-MONOOXYGENASE"/>
    <property type="match status" value="1"/>
</dbReference>
<comment type="pathway">
    <text evidence="12">Phenylpropanoid metabolism; trans-4-coumarate biosynthesis; trans-4-coumarate from trans-cinnamate: step 1/1.</text>
</comment>
<protein>
    <recommendedName>
        <fullName evidence="14">Trans-cinnamate 4-monooxygenase</fullName>
        <ecNumber evidence="13">1.14.14.91</ecNumber>
    </recommendedName>
    <alternativeName>
        <fullName evidence="15">Cinnamic acid 4-hydroxylase</fullName>
    </alternativeName>
    <alternativeName>
        <fullName evidence="17">Cytochrome P450 73</fullName>
    </alternativeName>
    <alternativeName>
        <fullName evidence="16">Cytochrome P450C4H</fullName>
    </alternativeName>
</protein>
<evidence type="ECO:0000256" key="14">
    <source>
        <dbReference type="ARBA" id="ARBA00040090"/>
    </source>
</evidence>
<keyword evidence="9 20" id="KW-0408">Iron</keyword>
<evidence type="ECO:0000256" key="8">
    <source>
        <dbReference type="ARBA" id="ARBA00023002"/>
    </source>
</evidence>
<dbReference type="FunFam" id="1.10.630.10:FF:000013">
    <property type="entry name" value="Trans-cinnamate 4-monooxygenase"/>
    <property type="match status" value="1"/>
</dbReference>
<keyword evidence="10 21" id="KW-0503">Monooxygenase</keyword>
<dbReference type="SUPFAM" id="SSF48264">
    <property type="entry name" value="Cytochrome P450"/>
    <property type="match status" value="1"/>
</dbReference>
<evidence type="ECO:0000256" key="1">
    <source>
        <dbReference type="ARBA" id="ARBA00001971"/>
    </source>
</evidence>
<evidence type="ECO:0000256" key="9">
    <source>
        <dbReference type="ARBA" id="ARBA00023004"/>
    </source>
</evidence>
<evidence type="ECO:0000313" key="23">
    <source>
        <dbReference type="RefSeq" id="XP_022948997.1"/>
    </source>
</evidence>
<sequence>MDLLLLEKALLGLFVAMVVAITISKLRGKRFKLPPGPIPIPIFGNWLQVGDDLNHRNLTEMAKKFGDILLLRMGQRNLVVVSSPELAKEVLHTQGVEFGSRTRNVVFDIFTDKGQDMVFTVYGEHWRKMRRIMTVPFFTNKVVQQNRLGWEEEASRVVEDLKNDPKASTSGVVLRRRLQLLMYNNMYRIMFDRRFDSMEDPLFNKLKLINAERSRLSQSFEYNYGDFIPILRPFLRGYLNVCKDVKERRLKLFKDNFVDERRRLTSTMSNKEDSVKCAIDHIVEAQENGEITEANVLFIVENINVAAIETTLWSMEWAIAELVNHPNIQKKLRDELDSVLGHGVQITEPDIRNLPYLQAVIKETMRLRMAIPLLVPHMNLLDAKLAGYDIPAESKILVNAWWLANNPDHWNKPHEFRPERFLEEEADVEPSGNDFRYLPFGAGRRSCPGIVLALPIVAITLGRLIQNFELLPPPGQSKIDTTEKPGQFSLQILNHSTIVAKPRSL</sequence>
<keyword evidence="8 21" id="KW-0560">Oxidoreductase</keyword>
<dbReference type="GO" id="GO:0020037">
    <property type="term" value="F:heme binding"/>
    <property type="evidence" value="ECO:0007669"/>
    <property type="project" value="InterPro"/>
</dbReference>
<dbReference type="InterPro" id="IPR002401">
    <property type="entry name" value="Cyt_P450_E_grp-I"/>
</dbReference>
<evidence type="ECO:0000256" key="10">
    <source>
        <dbReference type="ARBA" id="ARBA00023033"/>
    </source>
</evidence>
<dbReference type="Proteomes" id="UP000504609">
    <property type="component" value="Unplaced"/>
</dbReference>
<dbReference type="KEGG" id="cmos:111452469"/>
<comment type="function">
    <text evidence="18">Catalyzes the first oxidative step of the phenylpropanoid pathway in higher plants by transforming trans-cinnamate into p-coumarate. The compounds formed by this pathway are essential components for lignification, pollination, and defense against ultraviolet light, predators and pathogens.</text>
</comment>
<evidence type="ECO:0000256" key="11">
    <source>
        <dbReference type="ARBA" id="ARBA00023136"/>
    </source>
</evidence>
<organism evidence="22 23">
    <name type="scientific">Cucurbita moschata</name>
    <name type="common">Winter crookneck squash</name>
    <name type="synonym">Cucurbita pepo var. moschata</name>
    <dbReference type="NCBI Taxonomy" id="3662"/>
    <lineage>
        <taxon>Eukaryota</taxon>
        <taxon>Viridiplantae</taxon>
        <taxon>Streptophyta</taxon>
        <taxon>Embryophyta</taxon>
        <taxon>Tracheophyta</taxon>
        <taxon>Spermatophyta</taxon>
        <taxon>Magnoliopsida</taxon>
        <taxon>eudicotyledons</taxon>
        <taxon>Gunneridae</taxon>
        <taxon>Pentapetalae</taxon>
        <taxon>rosids</taxon>
        <taxon>fabids</taxon>
        <taxon>Cucurbitales</taxon>
        <taxon>Cucurbitaceae</taxon>
        <taxon>Cucurbiteae</taxon>
        <taxon>Cucurbita</taxon>
    </lineage>
</organism>
<dbReference type="SMR" id="A0A6J1GAS8"/>
<keyword evidence="6 20" id="KW-0479">Metal-binding</keyword>
<gene>
    <name evidence="23" type="primary">LOC111452469</name>
</gene>
<dbReference type="Gene3D" id="1.10.630.10">
    <property type="entry name" value="Cytochrome P450"/>
    <property type="match status" value="1"/>
</dbReference>
<dbReference type="GO" id="GO:0005506">
    <property type="term" value="F:iron ion binding"/>
    <property type="evidence" value="ECO:0007669"/>
    <property type="project" value="InterPro"/>
</dbReference>
<evidence type="ECO:0000256" key="5">
    <source>
        <dbReference type="ARBA" id="ARBA00022692"/>
    </source>
</evidence>
<evidence type="ECO:0000313" key="22">
    <source>
        <dbReference type="Proteomes" id="UP000504609"/>
    </source>
</evidence>
<keyword evidence="11" id="KW-0472">Membrane</keyword>
<accession>A0A6J1GAS8</accession>
<dbReference type="PRINTS" id="PR00385">
    <property type="entry name" value="P450"/>
</dbReference>
<dbReference type="EC" id="1.14.14.91" evidence="13"/>
<evidence type="ECO:0000256" key="20">
    <source>
        <dbReference type="PIRSR" id="PIRSR602401-1"/>
    </source>
</evidence>
<evidence type="ECO:0000256" key="17">
    <source>
        <dbReference type="ARBA" id="ARBA00042998"/>
    </source>
</evidence>
<evidence type="ECO:0000256" key="7">
    <source>
        <dbReference type="ARBA" id="ARBA00022989"/>
    </source>
</evidence>
<name>A0A6J1GAS8_CUCMO</name>
<evidence type="ECO:0000256" key="13">
    <source>
        <dbReference type="ARBA" id="ARBA00038946"/>
    </source>
</evidence>
<evidence type="ECO:0000256" key="6">
    <source>
        <dbReference type="ARBA" id="ARBA00022723"/>
    </source>
</evidence>
<dbReference type="GO" id="GO:0016710">
    <property type="term" value="F:trans-cinnamate 4-monooxygenase activity"/>
    <property type="evidence" value="ECO:0007669"/>
    <property type="project" value="UniProtKB-EC"/>
</dbReference>
<dbReference type="PRINTS" id="PR00463">
    <property type="entry name" value="EP450I"/>
</dbReference>
<dbReference type="GeneID" id="111452469"/>
<evidence type="ECO:0000256" key="19">
    <source>
        <dbReference type="ARBA" id="ARBA00048198"/>
    </source>
</evidence>
<dbReference type="RefSeq" id="XP_022948997.1">
    <property type="nucleotide sequence ID" value="XM_023093229.1"/>
</dbReference>
<dbReference type="GO" id="GO:0009808">
    <property type="term" value="P:lignin metabolic process"/>
    <property type="evidence" value="ECO:0007669"/>
    <property type="project" value="UniProtKB-ARBA"/>
</dbReference>
<comment type="cofactor">
    <cofactor evidence="1 20">
        <name>heme</name>
        <dbReference type="ChEBI" id="CHEBI:30413"/>
    </cofactor>
</comment>
<feature type="binding site" description="axial binding residue" evidence="20">
    <location>
        <position position="447"/>
    </location>
    <ligand>
        <name>heme</name>
        <dbReference type="ChEBI" id="CHEBI:30413"/>
    </ligand>
    <ligandPart>
        <name>Fe</name>
        <dbReference type="ChEBI" id="CHEBI:18248"/>
    </ligandPart>
</feature>
<evidence type="ECO:0000256" key="18">
    <source>
        <dbReference type="ARBA" id="ARBA00045946"/>
    </source>
</evidence>
<reference evidence="23" key="1">
    <citation type="submission" date="2025-08" db="UniProtKB">
        <authorList>
            <consortium name="RefSeq"/>
        </authorList>
    </citation>
    <scope>IDENTIFICATION</scope>
    <source>
        <tissue evidence="23">Young leaves</tissue>
    </source>
</reference>
<dbReference type="PROSITE" id="PS00086">
    <property type="entry name" value="CYTOCHROME_P450"/>
    <property type="match status" value="1"/>
</dbReference>
<evidence type="ECO:0000256" key="15">
    <source>
        <dbReference type="ARBA" id="ARBA00041322"/>
    </source>
</evidence>
<evidence type="ECO:0000256" key="2">
    <source>
        <dbReference type="ARBA" id="ARBA00004167"/>
    </source>
</evidence>
<comment type="subcellular location">
    <subcellularLocation>
        <location evidence="2">Membrane</location>
        <topology evidence="2">Single-pass membrane protein</topology>
    </subcellularLocation>
</comment>
<dbReference type="CDD" id="cd11074">
    <property type="entry name" value="CYP73"/>
    <property type="match status" value="1"/>
</dbReference>
<evidence type="ECO:0000256" key="3">
    <source>
        <dbReference type="ARBA" id="ARBA00010617"/>
    </source>
</evidence>
<dbReference type="GO" id="GO:0016020">
    <property type="term" value="C:membrane"/>
    <property type="evidence" value="ECO:0007669"/>
    <property type="project" value="UniProtKB-SubCell"/>
</dbReference>
<dbReference type="InterPro" id="IPR017972">
    <property type="entry name" value="Cyt_P450_CS"/>
</dbReference>
<evidence type="ECO:0000256" key="4">
    <source>
        <dbReference type="ARBA" id="ARBA00022617"/>
    </source>
</evidence>
<keyword evidence="5" id="KW-0812">Transmembrane</keyword>
<keyword evidence="4 20" id="KW-0349">Heme</keyword>
<keyword evidence="22" id="KW-1185">Reference proteome</keyword>